<comment type="caution">
    <text evidence="1">The sequence shown here is derived from an EMBL/GenBank/DDBJ whole genome shotgun (WGS) entry which is preliminary data.</text>
</comment>
<dbReference type="STRING" id="1577792.QX51_02455"/>
<dbReference type="RefSeq" id="WP_039678323.1">
    <property type="nucleotide sequence ID" value="NZ_JAWGXO010000010.1"/>
</dbReference>
<organism evidence="1 2">
    <name type="scientific">Terrisporobacter othiniensis</name>
    <dbReference type="NCBI Taxonomy" id="1577792"/>
    <lineage>
        <taxon>Bacteria</taxon>
        <taxon>Bacillati</taxon>
        <taxon>Bacillota</taxon>
        <taxon>Clostridia</taxon>
        <taxon>Peptostreptococcales</taxon>
        <taxon>Peptostreptococcaceae</taxon>
        <taxon>Terrisporobacter</taxon>
    </lineage>
</organism>
<keyword evidence="2" id="KW-1185">Reference proteome</keyword>
<name>A0A0B3W033_9FIRM</name>
<evidence type="ECO:0000313" key="1">
    <source>
        <dbReference type="EMBL" id="KHS58489.1"/>
    </source>
</evidence>
<dbReference type="OrthoDB" id="4774735at2"/>
<dbReference type="AlphaFoldDB" id="A0A0B3W033"/>
<sequence>MNSDNFKVKLSLRDAISKLDDNIIRQSVTGEKIDYHVITGNEDNGAILIVYEKYFQRVGNRITLTVVMDNLDGQTKVHSIGGGAAQGMFFKFDWGASESFTSLPREIFRMDII</sequence>
<dbReference type="InterPro" id="IPR046117">
    <property type="entry name" value="DUF6054"/>
</dbReference>
<accession>A0A0B3W033</accession>
<dbReference type="Pfam" id="PF19524">
    <property type="entry name" value="DUF6054"/>
    <property type="match status" value="1"/>
</dbReference>
<gene>
    <name evidence="1" type="ORF">QX51_02455</name>
</gene>
<protein>
    <submittedName>
        <fullName evidence="1">Uncharacterized protein</fullName>
    </submittedName>
</protein>
<proteinExistence type="predicted"/>
<evidence type="ECO:0000313" key="2">
    <source>
        <dbReference type="Proteomes" id="UP000031189"/>
    </source>
</evidence>
<reference evidence="1 2" key="1">
    <citation type="submission" date="2014-12" db="EMBL/GenBank/DDBJ databases">
        <title>Draft genome sequence of Terrisporobacter sp. 08-306576, isolated from the blood culture of a bacteremia patient.</title>
        <authorList>
            <person name="Lund L.C."/>
            <person name="Sydenham T.V."/>
            <person name="Hogh S.V."/>
            <person name="Skov M.N."/>
            <person name="Kemp M."/>
            <person name="Justesen U.S."/>
        </authorList>
    </citation>
    <scope>NUCLEOTIDE SEQUENCE [LARGE SCALE GENOMIC DNA]</scope>
    <source>
        <strain evidence="1 2">08-306576</strain>
    </source>
</reference>
<dbReference type="EMBL" id="JWHR01000031">
    <property type="protein sequence ID" value="KHS58489.1"/>
    <property type="molecule type" value="Genomic_DNA"/>
</dbReference>
<dbReference type="Proteomes" id="UP000031189">
    <property type="component" value="Unassembled WGS sequence"/>
</dbReference>